<evidence type="ECO:0000313" key="2">
    <source>
        <dbReference type="Proteomes" id="UP001598130"/>
    </source>
</evidence>
<organism evidence="1 2">
    <name type="scientific">Phenylobacterium ferrooxidans</name>
    <dbReference type="NCBI Taxonomy" id="2982689"/>
    <lineage>
        <taxon>Bacteria</taxon>
        <taxon>Pseudomonadati</taxon>
        <taxon>Pseudomonadota</taxon>
        <taxon>Alphaproteobacteria</taxon>
        <taxon>Caulobacterales</taxon>
        <taxon>Caulobacteraceae</taxon>
        <taxon>Phenylobacterium</taxon>
    </lineage>
</organism>
<dbReference type="Proteomes" id="UP001598130">
    <property type="component" value="Unassembled WGS sequence"/>
</dbReference>
<name>A0ABW6CJA4_9CAUL</name>
<gene>
    <name evidence="1" type="ORF">OCL97_04095</name>
</gene>
<sequence length="114" mass="12256">MPQSAPSQAEDLYPETLPTEVEITNSRHLMQIGEWSGIAKCVAALKDVPDNRRTPGFSYALALLEAQEAESRAGMMHRNLAAASKAGVEIHTMRALGFDGSKLVCTPFAPGEEA</sequence>
<dbReference type="EMBL" id="JAOTJD010000005">
    <property type="protein sequence ID" value="MFD3263147.1"/>
    <property type="molecule type" value="Genomic_DNA"/>
</dbReference>
<comment type="caution">
    <text evidence="1">The sequence shown here is derived from an EMBL/GenBank/DDBJ whole genome shotgun (WGS) entry which is preliminary data.</text>
</comment>
<keyword evidence="2" id="KW-1185">Reference proteome</keyword>
<accession>A0ABW6CJA4</accession>
<protein>
    <submittedName>
        <fullName evidence="1">Uncharacterized protein</fullName>
    </submittedName>
</protein>
<proteinExistence type="predicted"/>
<reference evidence="1 2" key="1">
    <citation type="submission" date="2022-09" db="EMBL/GenBank/DDBJ databases">
        <title>New species of Phenylobacterium.</title>
        <authorList>
            <person name="Mieszkin S."/>
        </authorList>
    </citation>
    <scope>NUCLEOTIDE SEQUENCE [LARGE SCALE GENOMIC DNA]</scope>
    <source>
        <strain evidence="1 2">HK31-G</strain>
    </source>
</reference>
<evidence type="ECO:0000313" key="1">
    <source>
        <dbReference type="EMBL" id="MFD3263147.1"/>
    </source>
</evidence>
<dbReference type="RefSeq" id="WP_377367845.1">
    <property type="nucleotide sequence ID" value="NZ_JAOTJD010000005.1"/>
</dbReference>